<feature type="transmembrane region" description="Helical" evidence="8">
    <location>
        <begin position="141"/>
        <end position="162"/>
    </location>
</feature>
<dbReference type="PANTHER" id="PTHR43495:SF1">
    <property type="entry name" value="L-ASPARAGINE PERMEASE"/>
    <property type="match status" value="1"/>
</dbReference>
<evidence type="ECO:0000256" key="4">
    <source>
        <dbReference type="ARBA" id="ARBA00022970"/>
    </source>
</evidence>
<dbReference type="AlphaFoldDB" id="A0A1Y3G784"/>
<keyword evidence="6 8" id="KW-0472">Membrane</keyword>
<feature type="transmembrane region" description="Helical" evidence="8">
    <location>
        <begin position="256"/>
        <end position="277"/>
    </location>
</feature>
<feature type="region of interest" description="Disordered" evidence="7">
    <location>
        <begin position="489"/>
        <end position="508"/>
    </location>
</feature>
<feature type="transmembrane region" description="Helical" evidence="8">
    <location>
        <begin position="376"/>
        <end position="395"/>
    </location>
</feature>
<dbReference type="PANTHER" id="PTHR43495">
    <property type="entry name" value="GABA PERMEASE"/>
    <property type="match status" value="1"/>
</dbReference>
<feature type="transmembrane region" description="Helical" evidence="8">
    <location>
        <begin position="60"/>
        <end position="83"/>
    </location>
</feature>
<dbReference type="FunFam" id="1.20.1740.10:FF:000001">
    <property type="entry name" value="Amino acid permease"/>
    <property type="match status" value="1"/>
</dbReference>
<feature type="transmembrane region" description="Helical" evidence="8">
    <location>
        <begin position="416"/>
        <end position="438"/>
    </location>
</feature>
<evidence type="ECO:0000256" key="7">
    <source>
        <dbReference type="SAM" id="MobiDB-lite"/>
    </source>
</evidence>
<dbReference type="Proteomes" id="UP000242683">
    <property type="component" value="Unassembled WGS sequence"/>
</dbReference>
<dbReference type="RefSeq" id="WP_143217476.1">
    <property type="nucleotide sequence ID" value="NZ_JOPG01000008.1"/>
</dbReference>
<feature type="transmembrane region" description="Helical" evidence="8">
    <location>
        <begin position="174"/>
        <end position="194"/>
    </location>
</feature>
<dbReference type="GO" id="GO:0006865">
    <property type="term" value="P:amino acid transport"/>
    <property type="evidence" value="ECO:0007669"/>
    <property type="project" value="UniProtKB-KW"/>
</dbReference>
<feature type="domain" description="Amino acid permease/ SLC12A" evidence="9">
    <location>
        <begin position="31"/>
        <end position="463"/>
    </location>
</feature>
<dbReference type="OrthoDB" id="5297508at2"/>
<evidence type="ECO:0000256" key="6">
    <source>
        <dbReference type="ARBA" id="ARBA00023136"/>
    </source>
</evidence>
<evidence type="ECO:0000313" key="10">
    <source>
        <dbReference type="EMBL" id="OUJ06710.1"/>
    </source>
</evidence>
<feature type="transmembrane region" description="Helical" evidence="8">
    <location>
        <begin position="347"/>
        <end position="370"/>
    </location>
</feature>
<feature type="transmembrane region" description="Helical" evidence="8">
    <location>
        <begin position="104"/>
        <end position="129"/>
    </location>
</feature>
<keyword evidence="5 8" id="KW-1133">Transmembrane helix</keyword>
<feature type="compositionally biased region" description="Pro residues" evidence="7">
    <location>
        <begin position="499"/>
        <end position="508"/>
    </location>
</feature>
<evidence type="ECO:0000313" key="11">
    <source>
        <dbReference type="Proteomes" id="UP000242683"/>
    </source>
</evidence>
<evidence type="ECO:0000256" key="2">
    <source>
        <dbReference type="ARBA" id="ARBA00022448"/>
    </source>
</evidence>
<proteinExistence type="predicted"/>
<evidence type="ECO:0000256" key="8">
    <source>
        <dbReference type="SAM" id="Phobius"/>
    </source>
</evidence>
<evidence type="ECO:0000259" key="9">
    <source>
        <dbReference type="Pfam" id="PF00324"/>
    </source>
</evidence>
<dbReference type="PIRSF" id="PIRSF006060">
    <property type="entry name" value="AA_transporter"/>
    <property type="match status" value="1"/>
</dbReference>
<evidence type="ECO:0000256" key="5">
    <source>
        <dbReference type="ARBA" id="ARBA00022989"/>
    </source>
</evidence>
<keyword evidence="4" id="KW-0029">Amino-acid transport</keyword>
<dbReference type="InterPro" id="IPR004841">
    <property type="entry name" value="AA-permease/SLC12A_dom"/>
</dbReference>
<dbReference type="Pfam" id="PF00324">
    <property type="entry name" value="AA_permease"/>
    <property type="match status" value="1"/>
</dbReference>
<feature type="transmembrane region" description="Helical" evidence="8">
    <location>
        <begin position="214"/>
        <end position="235"/>
    </location>
</feature>
<name>A0A1Y3G784_9PROT</name>
<protein>
    <recommendedName>
        <fullName evidence="9">Amino acid permease/ SLC12A domain-containing protein</fullName>
    </recommendedName>
</protein>
<evidence type="ECO:0000256" key="3">
    <source>
        <dbReference type="ARBA" id="ARBA00022692"/>
    </source>
</evidence>
<organism evidence="10 11">
    <name type="scientific">Acetobacter malorum</name>
    <dbReference type="NCBI Taxonomy" id="178901"/>
    <lineage>
        <taxon>Bacteria</taxon>
        <taxon>Pseudomonadati</taxon>
        <taxon>Pseudomonadota</taxon>
        <taxon>Alphaproteobacteria</taxon>
        <taxon>Acetobacterales</taxon>
        <taxon>Acetobacteraceae</taxon>
        <taxon>Acetobacter</taxon>
    </lineage>
</organism>
<comment type="caution">
    <text evidence="10">The sequence shown here is derived from an EMBL/GenBank/DDBJ whole genome shotgun (WGS) entry which is preliminary data.</text>
</comment>
<reference evidence="11" key="1">
    <citation type="submission" date="2014-06" db="EMBL/GenBank/DDBJ databases">
        <authorList>
            <person name="Winans N.J."/>
            <person name="Newell P.D."/>
            <person name="Douglas A.E."/>
        </authorList>
    </citation>
    <scope>NUCLEOTIDE SEQUENCE [LARGE SCALE GENOMIC DNA]</scope>
    <source>
        <strain evidence="11">DsW_057</strain>
    </source>
</reference>
<keyword evidence="2" id="KW-0813">Transport</keyword>
<feature type="transmembrane region" description="Helical" evidence="8">
    <location>
        <begin position="444"/>
        <end position="464"/>
    </location>
</feature>
<dbReference type="GO" id="GO:0055085">
    <property type="term" value="P:transmembrane transport"/>
    <property type="evidence" value="ECO:0007669"/>
    <property type="project" value="InterPro"/>
</dbReference>
<sequence>MPPNASPQPDAPPASSLTPEGYHRGLGKRQIQMISIGGAIGTGLFLGAGSRLQQVGPSLALVYLVCGIFAFLMLRALGELVMYRPTSGSFVSYAQEFLGPKASFVAGAMAFFNWAMTGIVDITAVALYMHFWGTFAFVPQWVFALLALILITGMNMIGVRWFGELEFWFSLIKVAALGLFLIIGAAILGLRVPVGGETTGLHLITQNGGLFPHGLLPALVLVQGVVFAYSAIELIGTAAGECEDVQHVLPKAINAVIWRIALFYVGTVTLLVLLLPWQAYHAGVSPFVTFFERLGVPGVDTVMNIVVLTAALSSLNSGLYSTGRVLRALALDGSAPRFLTYMNSRSVPSAAILLTVSIYLVGVVLNYFLPTQIFEIVLNMASLGILSTWSFIVLCQMRLRKAINRGDLPATTFPMPWAPISAWLTLAFFACVLVLMAFDYPNGTWTICCIPLLAVLLAIGWKVFRHTPDPAATLAPQTMPSIALTDDFIETSPKSKPDTAPPSGPYKP</sequence>
<dbReference type="EMBL" id="JOPG01000008">
    <property type="protein sequence ID" value="OUJ06710.1"/>
    <property type="molecule type" value="Genomic_DNA"/>
</dbReference>
<dbReference type="Gene3D" id="1.20.1740.10">
    <property type="entry name" value="Amino acid/polyamine transporter I"/>
    <property type="match status" value="1"/>
</dbReference>
<comment type="subcellular location">
    <subcellularLocation>
        <location evidence="1">Membrane</location>
        <topology evidence="1">Multi-pass membrane protein</topology>
    </subcellularLocation>
</comment>
<keyword evidence="3 8" id="KW-0812">Transmembrane</keyword>
<accession>A0A1Y3G784</accession>
<feature type="transmembrane region" description="Helical" evidence="8">
    <location>
        <begin position="31"/>
        <end position="48"/>
    </location>
</feature>
<evidence type="ECO:0000256" key="1">
    <source>
        <dbReference type="ARBA" id="ARBA00004141"/>
    </source>
</evidence>
<dbReference type="GO" id="GO:0016020">
    <property type="term" value="C:membrane"/>
    <property type="evidence" value="ECO:0007669"/>
    <property type="project" value="UniProtKB-SubCell"/>
</dbReference>
<gene>
    <name evidence="10" type="ORF">HK23_13600</name>
</gene>